<dbReference type="PROSITE" id="PS51323">
    <property type="entry name" value="IGFBP_N_2"/>
    <property type="match status" value="1"/>
</dbReference>
<dbReference type="RefSeq" id="XP_007518957.2">
    <property type="nucleotide sequence ID" value="XM_007518895.3"/>
</dbReference>
<dbReference type="GO" id="GO:0005178">
    <property type="term" value="F:integrin binding"/>
    <property type="evidence" value="ECO:0007669"/>
    <property type="project" value="TreeGrafter"/>
</dbReference>
<dbReference type="SMART" id="SM00121">
    <property type="entry name" value="IB"/>
    <property type="match status" value="1"/>
</dbReference>
<comment type="subcellular location">
    <subcellularLocation>
        <location evidence="1">Secreted</location>
    </subcellularLocation>
</comment>
<dbReference type="InterPro" id="IPR000867">
    <property type="entry name" value="IGFBP-like"/>
</dbReference>
<dbReference type="OrthoDB" id="9868586at2759"/>
<dbReference type="Pfam" id="PF00219">
    <property type="entry name" value="IGFBP"/>
    <property type="match status" value="1"/>
</dbReference>
<dbReference type="InParanoid" id="A0A1S2ZGB7"/>
<dbReference type="GO" id="GO:0001525">
    <property type="term" value="P:angiogenesis"/>
    <property type="evidence" value="ECO:0007669"/>
    <property type="project" value="UniProtKB-KW"/>
</dbReference>
<comment type="function">
    <text evidence="8">Involved in angiogenesis; promotes angiogenic sprouting. May have potent implications in lung endothelial cell-leukocyte interactions.</text>
</comment>
<dbReference type="GO" id="GO:0005171">
    <property type="term" value="F:hepatocyte growth factor receptor binding"/>
    <property type="evidence" value="ECO:0007669"/>
    <property type="project" value="TreeGrafter"/>
</dbReference>
<evidence type="ECO:0000256" key="9">
    <source>
        <dbReference type="ARBA" id="ARBA00067767"/>
    </source>
</evidence>
<evidence type="ECO:0000256" key="5">
    <source>
        <dbReference type="ARBA" id="ARBA00022974"/>
    </source>
</evidence>
<feature type="domain" description="IGFBP N-terminal" evidence="10">
    <location>
        <begin position="72"/>
        <end position="150"/>
    </location>
</feature>
<reference evidence="12" key="1">
    <citation type="submission" date="2025-08" db="UniProtKB">
        <authorList>
            <consortium name="RefSeq"/>
        </authorList>
    </citation>
    <scope>IDENTIFICATION</scope>
</reference>
<keyword evidence="6" id="KW-1015">Disulfide bond</keyword>
<evidence type="ECO:0000256" key="2">
    <source>
        <dbReference type="ARBA" id="ARBA00022525"/>
    </source>
</evidence>
<dbReference type="CTD" id="11082"/>
<keyword evidence="5" id="KW-0654">Proteoglycan</keyword>
<keyword evidence="2" id="KW-0964">Secreted</keyword>
<keyword evidence="4" id="KW-0732">Signal</keyword>
<evidence type="ECO:0000256" key="1">
    <source>
        <dbReference type="ARBA" id="ARBA00004613"/>
    </source>
</evidence>
<accession>A0A1S2ZGB7</accession>
<dbReference type="InterPro" id="IPR009030">
    <property type="entry name" value="Growth_fac_rcpt_cys_sf"/>
</dbReference>
<evidence type="ECO:0000259" key="10">
    <source>
        <dbReference type="PROSITE" id="PS51323"/>
    </source>
</evidence>
<dbReference type="GO" id="GO:1902204">
    <property type="term" value="P:positive regulation of hepatocyte growth factor receptor signaling pathway"/>
    <property type="evidence" value="ECO:0007669"/>
    <property type="project" value="TreeGrafter"/>
</dbReference>
<dbReference type="PANTHER" id="PTHR15428">
    <property type="entry name" value="ENDOTHELIAL CELL-SPECIFIC MOLECULE 1 ESM-1"/>
    <property type="match status" value="1"/>
</dbReference>
<evidence type="ECO:0000256" key="8">
    <source>
        <dbReference type="ARBA" id="ARBA00053112"/>
    </source>
</evidence>
<dbReference type="Gene3D" id="4.10.40.20">
    <property type="match status" value="1"/>
</dbReference>
<evidence type="ECO:0000313" key="11">
    <source>
        <dbReference type="Proteomes" id="UP001652624"/>
    </source>
</evidence>
<evidence type="ECO:0000313" key="12">
    <source>
        <dbReference type="RefSeq" id="XP_007518957.2"/>
    </source>
</evidence>
<dbReference type="InterPro" id="IPR038850">
    <property type="entry name" value="ESM1"/>
</dbReference>
<dbReference type="eggNOG" id="KOG1218">
    <property type="taxonomic scope" value="Eukaryota"/>
</dbReference>
<keyword evidence="3" id="KW-0037">Angiogenesis</keyword>
<organism evidence="11 12">
    <name type="scientific">Erinaceus europaeus</name>
    <name type="common">Western European hedgehog</name>
    <dbReference type="NCBI Taxonomy" id="9365"/>
    <lineage>
        <taxon>Eukaryota</taxon>
        <taxon>Metazoa</taxon>
        <taxon>Chordata</taxon>
        <taxon>Craniata</taxon>
        <taxon>Vertebrata</taxon>
        <taxon>Euteleostomi</taxon>
        <taxon>Mammalia</taxon>
        <taxon>Eutheria</taxon>
        <taxon>Laurasiatheria</taxon>
        <taxon>Eulipotyphla</taxon>
        <taxon>Erinaceidae</taxon>
        <taxon>Erinaceinae</taxon>
        <taxon>Erinaceus</taxon>
    </lineage>
</organism>
<dbReference type="Proteomes" id="UP001652624">
    <property type="component" value="Chromosome 5"/>
</dbReference>
<gene>
    <name evidence="12" type="primary">ESM1</name>
</gene>
<dbReference type="FunCoup" id="A0A1S2ZGB7">
    <property type="interactions" value="38"/>
</dbReference>
<evidence type="ECO:0000256" key="7">
    <source>
        <dbReference type="ARBA" id="ARBA00023180"/>
    </source>
</evidence>
<dbReference type="SUPFAM" id="SSF57184">
    <property type="entry name" value="Growth factor receptor domain"/>
    <property type="match status" value="1"/>
</dbReference>
<evidence type="ECO:0000256" key="4">
    <source>
        <dbReference type="ARBA" id="ARBA00022729"/>
    </source>
</evidence>
<dbReference type="AlphaFoldDB" id="A0A1S2ZGB7"/>
<dbReference type="GeneID" id="103109780"/>
<protein>
    <recommendedName>
        <fullName evidence="9">Endothelial cell-specific molecule 1</fullName>
    </recommendedName>
</protein>
<dbReference type="FunFam" id="4.10.40.20:FF:000002">
    <property type="entry name" value="Endothelial cell-specific molecule 1"/>
    <property type="match status" value="1"/>
</dbReference>
<dbReference type="PANTHER" id="PTHR15428:SF0">
    <property type="entry name" value="ENDOTHELIAL CELL-SPECIFIC MOLECULE 1"/>
    <property type="match status" value="1"/>
</dbReference>
<dbReference type="GO" id="GO:0005576">
    <property type="term" value="C:extracellular region"/>
    <property type="evidence" value="ECO:0007669"/>
    <property type="project" value="UniProtKB-SubCell"/>
</dbReference>
<proteinExistence type="predicted"/>
<evidence type="ECO:0000256" key="3">
    <source>
        <dbReference type="ARBA" id="ARBA00022657"/>
    </source>
</evidence>
<evidence type="ECO:0000256" key="6">
    <source>
        <dbReference type="ARBA" id="ARBA00023157"/>
    </source>
</evidence>
<name>A0A1S2ZGB7_ERIEU</name>
<keyword evidence="7" id="KW-0325">Glycoprotein</keyword>
<sequence>MTERHAGNPVYKTHQRVGRGSATTLDSCFPPAKSTLQEAEPEPEPAGNMKNLLLLATLLVPVHLAAAWSSKYAVDCPEHCDSSECKINQRCKKTVLDDCGCCRVCAAEQGEICYRTVSAMDGVKCGPGLRCQLYNEEDAFGDEFGVCKDCPYGTFGMDCKETCNCKAGICNRVTGKCMNFPFFQYSVATSSNRKFVSHTEHDMASGDGSAVRELVKNSAAPRSPVMKWLHPR</sequence>
<keyword evidence="11" id="KW-1185">Reference proteome</keyword>